<gene>
    <name evidence="2" type="ORF">PG997_000936</name>
</gene>
<organism evidence="2 3">
    <name type="scientific">Apiospora hydei</name>
    <dbReference type="NCBI Taxonomy" id="1337664"/>
    <lineage>
        <taxon>Eukaryota</taxon>
        <taxon>Fungi</taxon>
        <taxon>Dikarya</taxon>
        <taxon>Ascomycota</taxon>
        <taxon>Pezizomycotina</taxon>
        <taxon>Sordariomycetes</taxon>
        <taxon>Xylariomycetidae</taxon>
        <taxon>Amphisphaeriales</taxon>
        <taxon>Apiosporaceae</taxon>
        <taxon>Apiospora</taxon>
    </lineage>
</organism>
<sequence length="147" mass="17087">MTSDECAAAKRRGRRRRPRPDGAAADEYERREIMTRMRDVTARRALLAARSDHCIDRLVISEHADHSASYVCNSSSSWGPDFVSMEERLYCDMCEHQLWKLCAGPEDSDCFDLDVHRLRLGSSLGRRTEDNEHVVLKEYISVKRWRK</sequence>
<keyword evidence="3" id="KW-1185">Reference proteome</keyword>
<proteinExistence type="predicted"/>
<evidence type="ECO:0000313" key="2">
    <source>
        <dbReference type="EMBL" id="KAK8094251.1"/>
    </source>
</evidence>
<feature type="compositionally biased region" description="Basic residues" evidence="1">
    <location>
        <begin position="9"/>
        <end position="18"/>
    </location>
</feature>
<dbReference type="GeneID" id="92038311"/>
<dbReference type="EMBL" id="JAQQWN010000002">
    <property type="protein sequence ID" value="KAK8094251.1"/>
    <property type="molecule type" value="Genomic_DNA"/>
</dbReference>
<feature type="region of interest" description="Disordered" evidence="1">
    <location>
        <begin position="1"/>
        <end position="25"/>
    </location>
</feature>
<evidence type="ECO:0000313" key="3">
    <source>
        <dbReference type="Proteomes" id="UP001433268"/>
    </source>
</evidence>
<name>A0ABR1XC13_9PEZI</name>
<comment type="caution">
    <text evidence="2">The sequence shown here is derived from an EMBL/GenBank/DDBJ whole genome shotgun (WGS) entry which is preliminary data.</text>
</comment>
<reference evidence="2 3" key="1">
    <citation type="submission" date="2023-01" db="EMBL/GenBank/DDBJ databases">
        <title>Analysis of 21 Apiospora genomes using comparative genomics revels a genus with tremendous synthesis potential of carbohydrate active enzymes and secondary metabolites.</title>
        <authorList>
            <person name="Sorensen T."/>
        </authorList>
    </citation>
    <scope>NUCLEOTIDE SEQUENCE [LARGE SCALE GENOMIC DNA]</scope>
    <source>
        <strain evidence="2 3">CBS 114990</strain>
    </source>
</reference>
<dbReference type="RefSeq" id="XP_066675024.1">
    <property type="nucleotide sequence ID" value="XM_066805251.1"/>
</dbReference>
<protein>
    <submittedName>
        <fullName evidence="2">Uncharacterized protein</fullName>
    </submittedName>
</protein>
<evidence type="ECO:0000256" key="1">
    <source>
        <dbReference type="SAM" id="MobiDB-lite"/>
    </source>
</evidence>
<accession>A0ABR1XC13</accession>
<dbReference type="Proteomes" id="UP001433268">
    <property type="component" value="Unassembled WGS sequence"/>
</dbReference>